<name>A0A2T2WEN5_9FIRM</name>
<organism evidence="1 2">
    <name type="scientific">Sulfobacillus acidophilus</name>
    <dbReference type="NCBI Taxonomy" id="53633"/>
    <lineage>
        <taxon>Bacteria</taxon>
        <taxon>Bacillati</taxon>
        <taxon>Bacillota</taxon>
        <taxon>Clostridia</taxon>
        <taxon>Eubacteriales</taxon>
        <taxon>Clostridiales Family XVII. Incertae Sedis</taxon>
        <taxon>Sulfobacillus</taxon>
    </lineage>
</organism>
<comment type="caution">
    <text evidence="1">The sequence shown here is derived from an EMBL/GenBank/DDBJ whole genome shotgun (WGS) entry which is preliminary data.</text>
</comment>
<dbReference type="Proteomes" id="UP000241848">
    <property type="component" value="Unassembled WGS sequence"/>
</dbReference>
<proteinExistence type="predicted"/>
<evidence type="ECO:0000313" key="1">
    <source>
        <dbReference type="EMBL" id="PSR20689.1"/>
    </source>
</evidence>
<protein>
    <submittedName>
        <fullName evidence="1">Uncharacterized protein</fullName>
    </submittedName>
</protein>
<reference evidence="1 2" key="1">
    <citation type="journal article" date="2014" name="BMC Genomics">
        <title>Comparison of environmental and isolate Sulfobacillus genomes reveals diverse carbon, sulfur, nitrogen, and hydrogen metabolisms.</title>
        <authorList>
            <person name="Justice N.B."/>
            <person name="Norman A."/>
            <person name="Brown C.T."/>
            <person name="Singh A."/>
            <person name="Thomas B.C."/>
            <person name="Banfield J.F."/>
        </authorList>
    </citation>
    <scope>NUCLEOTIDE SEQUENCE [LARGE SCALE GENOMIC DNA]</scope>
    <source>
        <strain evidence="1">AMDSBA3</strain>
    </source>
</reference>
<dbReference type="AlphaFoldDB" id="A0A2T2WEN5"/>
<sequence>MNRLIEDSYLPGTSAKTLAALYRYEAFAAKQLPVLWMPLGASMAAHSANLHGTVKYFNPVSDLLSPNYWWFSKA</sequence>
<dbReference type="EMBL" id="PXYV01000053">
    <property type="protein sequence ID" value="PSR20689.1"/>
    <property type="molecule type" value="Genomic_DNA"/>
</dbReference>
<gene>
    <name evidence="1" type="ORF">C7B45_13690</name>
</gene>
<accession>A0A2T2WEN5</accession>
<evidence type="ECO:0000313" key="2">
    <source>
        <dbReference type="Proteomes" id="UP000241848"/>
    </source>
</evidence>